<keyword evidence="8" id="KW-1185">Reference proteome</keyword>
<name>A0ABV6DR64_9BACL</name>
<evidence type="ECO:0000313" key="8">
    <source>
        <dbReference type="Proteomes" id="UP001589776"/>
    </source>
</evidence>
<reference evidence="7 8" key="1">
    <citation type="submission" date="2024-09" db="EMBL/GenBank/DDBJ databases">
        <authorList>
            <person name="Sun Q."/>
            <person name="Mori K."/>
        </authorList>
    </citation>
    <scope>NUCLEOTIDE SEQUENCE [LARGE SCALE GENOMIC DNA]</scope>
    <source>
        <strain evidence="7 8">CCM 7759</strain>
    </source>
</reference>
<evidence type="ECO:0000259" key="6">
    <source>
        <dbReference type="Pfam" id="PF06925"/>
    </source>
</evidence>
<gene>
    <name evidence="7" type="ORF">ACFFK0_22310</name>
</gene>
<dbReference type="InterPro" id="IPR050519">
    <property type="entry name" value="Glycosyltransf_28_UgtP"/>
</dbReference>
<sequence>MWNPHVMILTASYGDGHLQVSNALKQRLAQYGIKNVQIVDLMKEAHPLLNSISTKLYLKSTVTSQYGLDYYGWSYYVTRDTRTDGSIGKYFNYLGKRKLKALIEQTRPDVIISTFPFGAAADIGRELGIPACVVITDYALHMRWTHPDTDRYYVATEELKTELLLKRAATAERVKVTGIPIRPAFLEASASGCRYLPGWNPSKRLVLISAGSYGVLHHIEELADRLRHQDHCDVAIVCGRNQKMENKLKQLFAGNEGVHVFGYVEHIHELMALSTCIVTKAGGITLSEALALKLPVFIYKPFAGQEKENAKYFAEMGMAHVAANIHELEEQLHRFLSDSAVAYGMKSRMAAVHKGDAADLIVKDVLSMVSLEREKLASV</sequence>
<keyword evidence="4" id="KW-0808">Transferase</keyword>
<evidence type="ECO:0000256" key="4">
    <source>
        <dbReference type="ARBA" id="ARBA00022679"/>
    </source>
</evidence>
<dbReference type="InterPro" id="IPR007235">
    <property type="entry name" value="Glyco_trans_28_C"/>
</dbReference>
<evidence type="ECO:0000256" key="2">
    <source>
        <dbReference type="ARBA" id="ARBA00006962"/>
    </source>
</evidence>
<organism evidence="7 8">
    <name type="scientific">Paenibacillus chartarius</name>
    <dbReference type="NCBI Taxonomy" id="747481"/>
    <lineage>
        <taxon>Bacteria</taxon>
        <taxon>Bacillati</taxon>
        <taxon>Bacillota</taxon>
        <taxon>Bacilli</taxon>
        <taxon>Bacillales</taxon>
        <taxon>Paenibacillaceae</taxon>
        <taxon>Paenibacillus</taxon>
    </lineage>
</organism>
<feature type="domain" description="Diacylglycerol glucosyltransferase N-terminal" evidence="6">
    <location>
        <begin position="17"/>
        <end position="181"/>
    </location>
</feature>
<comment type="subcellular location">
    <subcellularLocation>
        <location evidence="1">Membrane</location>
    </subcellularLocation>
</comment>
<comment type="caution">
    <text evidence="7">The sequence shown here is derived from an EMBL/GenBank/DDBJ whole genome shotgun (WGS) entry which is preliminary data.</text>
</comment>
<comment type="similarity">
    <text evidence="2">Belongs to the glycosyltransferase 28 family.</text>
</comment>
<feature type="domain" description="Glycosyl transferase family 28 C-terminal" evidence="5">
    <location>
        <begin position="210"/>
        <end position="359"/>
    </location>
</feature>
<protein>
    <submittedName>
        <fullName evidence="7">Glycosyltransferase</fullName>
    </submittedName>
</protein>
<dbReference type="EMBL" id="JBHLWN010000082">
    <property type="protein sequence ID" value="MFC0215134.1"/>
    <property type="molecule type" value="Genomic_DNA"/>
</dbReference>
<dbReference type="Pfam" id="PF06925">
    <property type="entry name" value="MGDG_synth"/>
    <property type="match status" value="1"/>
</dbReference>
<accession>A0ABV6DR64</accession>
<dbReference type="SUPFAM" id="SSF53756">
    <property type="entry name" value="UDP-Glycosyltransferase/glycogen phosphorylase"/>
    <property type="match status" value="1"/>
</dbReference>
<evidence type="ECO:0000313" key="7">
    <source>
        <dbReference type="EMBL" id="MFC0215134.1"/>
    </source>
</evidence>
<dbReference type="PANTHER" id="PTHR43025">
    <property type="entry name" value="MONOGALACTOSYLDIACYLGLYCEROL SYNTHASE"/>
    <property type="match status" value="1"/>
</dbReference>
<dbReference type="Pfam" id="PF04101">
    <property type="entry name" value="Glyco_tran_28_C"/>
    <property type="match status" value="1"/>
</dbReference>
<dbReference type="RefSeq" id="WP_377472579.1">
    <property type="nucleotide sequence ID" value="NZ_JBHLWN010000082.1"/>
</dbReference>
<dbReference type="InterPro" id="IPR009695">
    <property type="entry name" value="Diacylglyc_glucosyltr_N"/>
</dbReference>
<evidence type="ECO:0000256" key="3">
    <source>
        <dbReference type="ARBA" id="ARBA00022676"/>
    </source>
</evidence>
<evidence type="ECO:0000256" key="1">
    <source>
        <dbReference type="ARBA" id="ARBA00004370"/>
    </source>
</evidence>
<evidence type="ECO:0000259" key="5">
    <source>
        <dbReference type="Pfam" id="PF04101"/>
    </source>
</evidence>
<keyword evidence="3" id="KW-0328">Glycosyltransferase</keyword>
<dbReference type="Gene3D" id="3.40.50.2000">
    <property type="entry name" value="Glycogen Phosphorylase B"/>
    <property type="match status" value="2"/>
</dbReference>
<proteinExistence type="inferred from homology"/>
<dbReference type="Proteomes" id="UP001589776">
    <property type="component" value="Unassembled WGS sequence"/>
</dbReference>
<dbReference type="PANTHER" id="PTHR43025:SF3">
    <property type="entry name" value="MONOGALACTOSYLDIACYLGLYCEROL SYNTHASE 1, CHLOROPLASTIC"/>
    <property type="match status" value="1"/>
</dbReference>